<evidence type="ECO:0000313" key="11">
    <source>
        <dbReference type="EMBL" id="MCZ8372408.1"/>
    </source>
</evidence>
<dbReference type="PANTHER" id="PTHR24421:SF10">
    <property type="entry name" value="NITRATE_NITRITE SENSOR PROTEIN NARQ"/>
    <property type="match status" value="1"/>
</dbReference>
<evidence type="ECO:0000313" key="12">
    <source>
        <dbReference type="Proteomes" id="UP001141933"/>
    </source>
</evidence>
<comment type="catalytic activity">
    <reaction evidence="1">
        <text>ATP + protein L-histidine = ADP + protein N-phospho-L-histidine.</text>
        <dbReference type="EC" id="2.7.13.3"/>
    </reaction>
</comment>
<proteinExistence type="predicted"/>
<keyword evidence="6" id="KW-0802">TPR repeat</keyword>
<keyword evidence="8" id="KW-1133">Transmembrane helix</keyword>
<dbReference type="GO" id="GO:0005524">
    <property type="term" value="F:ATP binding"/>
    <property type="evidence" value="ECO:0007669"/>
    <property type="project" value="UniProtKB-KW"/>
</dbReference>
<evidence type="ECO:0000256" key="1">
    <source>
        <dbReference type="ARBA" id="ARBA00000085"/>
    </source>
</evidence>
<feature type="transmembrane region" description="Helical" evidence="8">
    <location>
        <begin position="433"/>
        <end position="452"/>
    </location>
</feature>
<feature type="domain" description="Histidine kinase" evidence="10">
    <location>
        <begin position="504"/>
        <end position="690"/>
    </location>
</feature>
<organism evidence="11 12">
    <name type="scientific">Phocaeicola acetigenes</name>
    <dbReference type="NCBI Taxonomy" id="3016083"/>
    <lineage>
        <taxon>Bacteria</taxon>
        <taxon>Pseudomonadati</taxon>
        <taxon>Bacteroidota</taxon>
        <taxon>Bacteroidia</taxon>
        <taxon>Bacteroidales</taxon>
        <taxon>Bacteroidaceae</taxon>
        <taxon>Phocaeicola</taxon>
    </lineage>
</organism>
<keyword evidence="9" id="KW-0732">Signal</keyword>
<gene>
    <name evidence="11" type="ORF">O6P32_06750</name>
</gene>
<feature type="chain" id="PRO_5045682252" description="histidine kinase" evidence="9">
    <location>
        <begin position="19"/>
        <end position="690"/>
    </location>
</feature>
<keyword evidence="12" id="KW-1185">Reference proteome</keyword>
<protein>
    <recommendedName>
        <fullName evidence="2">histidine kinase</fullName>
        <ecNumber evidence="2">2.7.13.3</ecNumber>
    </recommendedName>
</protein>
<evidence type="ECO:0000256" key="6">
    <source>
        <dbReference type="PROSITE-ProRule" id="PRU00339"/>
    </source>
</evidence>
<reference evidence="11" key="1">
    <citation type="submission" date="2022-12" db="EMBL/GenBank/DDBJ databases">
        <title>Phocaeicola acetigenes sp. nov., isolated feces from a healthy human.</title>
        <authorList>
            <person name="Do H."/>
            <person name="Ha Y.B."/>
            <person name="Kim J.-S."/>
            <person name="Suh M.K."/>
            <person name="Kim H.S."/>
            <person name="Lee J.-S."/>
        </authorList>
    </citation>
    <scope>NUCLEOTIDE SEQUENCE</scope>
    <source>
        <strain evidence="11">KGMB11183</strain>
    </source>
</reference>
<dbReference type="RefSeq" id="WP_269877608.1">
    <property type="nucleotide sequence ID" value="NZ_JAPZVM010000004.1"/>
</dbReference>
<dbReference type="SMART" id="SM00028">
    <property type="entry name" value="TPR"/>
    <property type="match status" value="3"/>
</dbReference>
<dbReference type="SUPFAM" id="SSF48452">
    <property type="entry name" value="TPR-like"/>
    <property type="match status" value="2"/>
</dbReference>
<feature type="signal peptide" evidence="9">
    <location>
        <begin position="1"/>
        <end position="18"/>
    </location>
</feature>
<keyword evidence="8" id="KW-0812">Transmembrane</keyword>
<evidence type="ECO:0000256" key="2">
    <source>
        <dbReference type="ARBA" id="ARBA00012438"/>
    </source>
</evidence>
<dbReference type="SMART" id="SM00387">
    <property type="entry name" value="HATPase_c"/>
    <property type="match status" value="1"/>
</dbReference>
<keyword evidence="8" id="KW-0472">Membrane</keyword>
<evidence type="ECO:0000256" key="3">
    <source>
        <dbReference type="ARBA" id="ARBA00022679"/>
    </source>
</evidence>
<dbReference type="EMBL" id="JAPZVM010000004">
    <property type="protein sequence ID" value="MCZ8372408.1"/>
    <property type="molecule type" value="Genomic_DNA"/>
</dbReference>
<dbReference type="InterPro" id="IPR019734">
    <property type="entry name" value="TPR_rpt"/>
</dbReference>
<dbReference type="PROSITE" id="PS50005">
    <property type="entry name" value="TPR"/>
    <property type="match status" value="1"/>
</dbReference>
<keyword evidence="4" id="KW-0418">Kinase</keyword>
<comment type="caution">
    <text evidence="11">The sequence shown here is derived from an EMBL/GenBank/DDBJ whole genome shotgun (WGS) entry which is preliminary data.</text>
</comment>
<dbReference type="CDD" id="cd16917">
    <property type="entry name" value="HATPase_UhpB-NarQ-NarX-like"/>
    <property type="match status" value="1"/>
</dbReference>
<keyword evidence="5" id="KW-0902">Two-component regulatory system</keyword>
<dbReference type="Pfam" id="PF02518">
    <property type="entry name" value="HATPase_c"/>
    <property type="match status" value="1"/>
</dbReference>
<dbReference type="InterPro" id="IPR003594">
    <property type="entry name" value="HATPase_dom"/>
</dbReference>
<keyword evidence="11" id="KW-0067">ATP-binding</keyword>
<dbReference type="InterPro" id="IPR036890">
    <property type="entry name" value="HATPase_C_sf"/>
</dbReference>
<evidence type="ECO:0000256" key="8">
    <source>
        <dbReference type="SAM" id="Phobius"/>
    </source>
</evidence>
<dbReference type="PANTHER" id="PTHR24421">
    <property type="entry name" value="NITRATE/NITRITE SENSOR PROTEIN NARX-RELATED"/>
    <property type="match status" value="1"/>
</dbReference>
<name>A0ABT4PH96_9BACT</name>
<dbReference type="Gene3D" id="3.30.565.10">
    <property type="entry name" value="Histidine kinase-like ATPase, C-terminal domain"/>
    <property type="match status" value="1"/>
</dbReference>
<feature type="repeat" description="TPR" evidence="6">
    <location>
        <begin position="151"/>
        <end position="184"/>
    </location>
</feature>
<keyword evidence="11" id="KW-0547">Nucleotide-binding</keyword>
<keyword evidence="3" id="KW-0808">Transferase</keyword>
<evidence type="ECO:0000259" key="10">
    <source>
        <dbReference type="PROSITE" id="PS50109"/>
    </source>
</evidence>
<evidence type="ECO:0000256" key="7">
    <source>
        <dbReference type="SAM" id="Coils"/>
    </source>
</evidence>
<evidence type="ECO:0000256" key="4">
    <source>
        <dbReference type="ARBA" id="ARBA00022777"/>
    </source>
</evidence>
<feature type="coiled-coil region" evidence="7">
    <location>
        <begin position="522"/>
        <end position="549"/>
    </location>
</feature>
<sequence length="690" mass="79805">MKNILLLILLFCTGITQATSQDFIKQIEAFDEEGAYDKVDSVYSLAIQQDDWSHPSLQSLELKLTYVICLNGQGKSEQSYPITVQASKELQQLKNQTTNREELKKIKKLECKITYEMAYGLWQGNNNQEAVEIVKKAIEQASILNMSDILSEAYNLEGAIYRRLFMLDKAINSYQQSLKIAEIRKDYRLASIIISNISILYNEIEETEKAVQISRKQFDYPVLDSLSMESRINRIVLLCNHGILLTNAHHLENARDTFLLAEQSINEQTPGGLKFYLYTQCGRIFRDLGSPKEGLQYYRKALSYREQSRNPHYQANFNYLYGYALLHDSNSPEQAYTYTTEAINFYRQNDSLNIMLPKSLLLLSEIEAKKNNPLLSAQLAHEAYEKELDLQKGKYHKRLASFEAELKMQEKDLEISQLNEKRAIEKATYQARIYTIIIILAIFILMSALLIIHMRKRRIAFRLKQTELEFKIREKESQSRLLASEMSKKMTEQYLKGLEDSNNRISKELHDGICNELLSIHMQINQSEQKQLSEQLTQIRENVRNLSHQLSTPQFEHISLYDMLLLYTEKLNLLGSPQISSYISPEVKSVILLPEKILEVYRIIQEAVSNTIKHAHAQHMYLTTSRQDGQIEIIFEDDGIGFNVTQVEENELESGLGLRSIKERIHQLQGTFQIESQPGKGTILHIQFPV</sequence>
<keyword evidence="7" id="KW-0175">Coiled coil</keyword>
<dbReference type="PROSITE" id="PS50109">
    <property type="entry name" value="HIS_KIN"/>
    <property type="match status" value="1"/>
</dbReference>
<dbReference type="InterPro" id="IPR011990">
    <property type="entry name" value="TPR-like_helical_dom_sf"/>
</dbReference>
<evidence type="ECO:0000256" key="9">
    <source>
        <dbReference type="SAM" id="SignalP"/>
    </source>
</evidence>
<dbReference type="EC" id="2.7.13.3" evidence="2"/>
<dbReference type="Gene3D" id="1.25.40.10">
    <property type="entry name" value="Tetratricopeptide repeat domain"/>
    <property type="match status" value="2"/>
</dbReference>
<dbReference type="Proteomes" id="UP001141933">
    <property type="component" value="Unassembled WGS sequence"/>
</dbReference>
<dbReference type="InterPro" id="IPR050482">
    <property type="entry name" value="Sensor_HK_TwoCompSys"/>
</dbReference>
<evidence type="ECO:0000256" key="5">
    <source>
        <dbReference type="ARBA" id="ARBA00023012"/>
    </source>
</evidence>
<dbReference type="InterPro" id="IPR005467">
    <property type="entry name" value="His_kinase_dom"/>
</dbReference>
<accession>A0ABT4PH96</accession>
<dbReference type="SUPFAM" id="SSF55874">
    <property type="entry name" value="ATPase domain of HSP90 chaperone/DNA topoisomerase II/histidine kinase"/>
    <property type="match status" value="1"/>
</dbReference>